<dbReference type="EMBL" id="AMGX01000012">
    <property type="protein sequence ID" value="EXJ69048.1"/>
    <property type="molecule type" value="Genomic_DNA"/>
</dbReference>
<accession>W9WME0</accession>
<evidence type="ECO:0000313" key="3">
    <source>
        <dbReference type="Proteomes" id="UP000019471"/>
    </source>
</evidence>
<gene>
    <name evidence="2" type="ORF">A1O5_07983</name>
</gene>
<evidence type="ECO:0000259" key="1">
    <source>
        <dbReference type="Pfam" id="PF14420"/>
    </source>
</evidence>
<dbReference type="InterPro" id="IPR011990">
    <property type="entry name" value="TPR-like_helical_dom_sf"/>
</dbReference>
<dbReference type="Proteomes" id="UP000019471">
    <property type="component" value="Unassembled WGS sequence"/>
</dbReference>
<proteinExistence type="predicted"/>
<dbReference type="Gene3D" id="1.25.40.10">
    <property type="entry name" value="Tetratricopeptide repeat domain"/>
    <property type="match status" value="1"/>
</dbReference>
<reference evidence="2 3" key="1">
    <citation type="submission" date="2013-03" db="EMBL/GenBank/DDBJ databases">
        <title>The Genome Sequence of Cladophialophora psammophila CBS 110553.</title>
        <authorList>
            <consortium name="The Broad Institute Genomics Platform"/>
            <person name="Cuomo C."/>
            <person name="de Hoog S."/>
            <person name="Gorbushina A."/>
            <person name="Walker B."/>
            <person name="Young S.K."/>
            <person name="Zeng Q."/>
            <person name="Gargeya S."/>
            <person name="Fitzgerald M."/>
            <person name="Haas B."/>
            <person name="Abouelleil A."/>
            <person name="Allen A.W."/>
            <person name="Alvarado L."/>
            <person name="Arachchi H.M."/>
            <person name="Berlin A.M."/>
            <person name="Chapman S.B."/>
            <person name="Gainer-Dewar J."/>
            <person name="Goldberg J."/>
            <person name="Griggs A."/>
            <person name="Gujja S."/>
            <person name="Hansen M."/>
            <person name="Howarth C."/>
            <person name="Imamovic A."/>
            <person name="Ireland A."/>
            <person name="Larimer J."/>
            <person name="McCowan C."/>
            <person name="Murphy C."/>
            <person name="Pearson M."/>
            <person name="Poon T.W."/>
            <person name="Priest M."/>
            <person name="Roberts A."/>
            <person name="Saif S."/>
            <person name="Shea T."/>
            <person name="Sisk P."/>
            <person name="Sykes S."/>
            <person name="Wortman J."/>
            <person name="Nusbaum C."/>
            <person name="Birren B."/>
        </authorList>
    </citation>
    <scope>NUCLEOTIDE SEQUENCE [LARGE SCALE GENOMIC DNA]</scope>
    <source>
        <strain evidence="2 3">CBS 110553</strain>
    </source>
</reference>
<sequence length="860" mass="98740">MVGDRSPQPPRETWEALKSDIRRWYLWENQTCEDIQKQLRLRSIFVSQRQIKNRLNEWKYERKKTPHQYYLAMLVVADTWKARGGEAVFEVPKREERVTYNAQKVKKECERIKKRYISRHRGSFKLPSLYEAEYTLRLAGISWKDKDLGLLMHPDTARHMQLYVPPPSWHANLHDLPHRPRSASNRDMLTNCESTPTLFLNRQDDKDFQIPTLGPGQLCNSTSDEPEHQIRSLLMISPTNTSPHNISPPNMSPLSLLPHNLSPPNVSPASLLPPWISPPSISSPNLSPPNISPIIYTPPKIGSLEKASPPTETGAMCDFQIPSLEPISLEPIPSVEVPWPDDKGNRVNASDALCQVDPARWPPSPPPETFQVENGFYFPPYSTYSMTSGAASVVLASPPGTIFNPNACRSCQPPHDHQSYDFSESIGSLCKGIKHEQPEYSVYLHPVCSFQGPHEEDHKLSASQWAAPYYLQCFSEQLQEGILEYRKSQSMQILQYALEHNNEFILPCLSWTMLVLGQTQRMEQLADFLTVSCSVISSQPAMRKSFTYEVPFRYALAWACNDLEEMEMHGESLGRSHTQIGQVWGREHPNFFVSGYLYAWHSMWKGDYDHALRLLTSSLPVCERMMGRHDLLTINCLSIAARAYAHLGHFKEALQCYRKAMSATQLLEEDQSHVELHGPVLQLFRSTLLSRHAMVLFRLQDPLSAEKQLRKVLDIRVLTRGVKSLIIWWAAWPLASILQHTGHFAESNSLMEELFRWHYWEQEAEWCIENGERPPRRPRFHWLRFERDRIKREETPSFEVVGGLYRSQLLDADLDVPHNSSQLALASHQYMCGSMDACLTAAATFPSIPSSEDDWNLWEY</sequence>
<evidence type="ECO:0000313" key="2">
    <source>
        <dbReference type="EMBL" id="EXJ69048.1"/>
    </source>
</evidence>
<dbReference type="RefSeq" id="XP_007746758.1">
    <property type="nucleotide sequence ID" value="XM_007748568.1"/>
</dbReference>
<dbReference type="OrthoDB" id="4115389at2759"/>
<keyword evidence="3" id="KW-1185">Reference proteome</keyword>
<dbReference type="AlphaFoldDB" id="W9WME0"/>
<dbReference type="SUPFAM" id="SSF48452">
    <property type="entry name" value="TPR-like"/>
    <property type="match status" value="1"/>
</dbReference>
<dbReference type="Pfam" id="PF13424">
    <property type="entry name" value="TPR_12"/>
    <property type="match status" value="1"/>
</dbReference>
<comment type="caution">
    <text evidence="2">The sequence shown here is derived from an EMBL/GenBank/DDBJ whole genome shotgun (WGS) entry which is preliminary data.</text>
</comment>
<dbReference type="eggNOG" id="ENOG502SNNS">
    <property type="taxonomic scope" value="Eukaryota"/>
</dbReference>
<feature type="domain" description="Clr5" evidence="1">
    <location>
        <begin position="11"/>
        <end position="60"/>
    </location>
</feature>
<dbReference type="InterPro" id="IPR025676">
    <property type="entry name" value="Clr5_dom"/>
</dbReference>
<dbReference type="GeneID" id="19192685"/>
<dbReference type="Pfam" id="PF14420">
    <property type="entry name" value="Clr5"/>
    <property type="match status" value="1"/>
</dbReference>
<name>W9WME0_9EURO</name>
<protein>
    <recommendedName>
        <fullName evidence="1">Clr5 domain-containing protein</fullName>
    </recommendedName>
</protein>
<dbReference type="HOGENOM" id="CLU_024800_0_0_1"/>
<organism evidence="2 3">
    <name type="scientific">Cladophialophora psammophila CBS 110553</name>
    <dbReference type="NCBI Taxonomy" id="1182543"/>
    <lineage>
        <taxon>Eukaryota</taxon>
        <taxon>Fungi</taxon>
        <taxon>Dikarya</taxon>
        <taxon>Ascomycota</taxon>
        <taxon>Pezizomycotina</taxon>
        <taxon>Eurotiomycetes</taxon>
        <taxon>Chaetothyriomycetidae</taxon>
        <taxon>Chaetothyriales</taxon>
        <taxon>Herpotrichiellaceae</taxon>
        <taxon>Cladophialophora</taxon>
    </lineage>
</organism>